<feature type="region of interest" description="Disordered" evidence="1">
    <location>
        <begin position="63"/>
        <end position="131"/>
    </location>
</feature>
<feature type="region of interest" description="Disordered" evidence="1">
    <location>
        <begin position="1"/>
        <end position="23"/>
    </location>
</feature>
<accession>A0A4Q9PD11</accession>
<dbReference type="Proteomes" id="UP000292082">
    <property type="component" value="Unassembled WGS sequence"/>
</dbReference>
<reference evidence="2 3" key="1">
    <citation type="submission" date="2019-01" db="EMBL/GenBank/DDBJ databases">
        <title>Draft genome sequences of three monokaryotic isolates of the white-rot basidiomycete fungus Dichomitus squalens.</title>
        <authorList>
            <consortium name="DOE Joint Genome Institute"/>
            <person name="Lopez S.C."/>
            <person name="Andreopoulos B."/>
            <person name="Pangilinan J."/>
            <person name="Lipzen A."/>
            <person name="Riley R."/>
            <person name="Ahrendt S."/>
            <person name="Ng V."/>
            <person name="Barry K."/>
            <person name="Daum C."/>
            <person name="Grigoriev I.V."/>
            <person name="Hilden K.S."/>
            <person name="Makela M.R."/>
            <person name="de Vries R.P."/>
        </authorList>
    </citation>
    <scope>NUCLEOTIDE SEQUENCE [LARGE SCALE GENOMIC DNA]</scope>
    <source>
        <strain evidence="2 3">CBS 464.89</strain>
    </source>
</reference>
<proteinExistence type="predicted"/>
<evidence type="ECO:0000313" key="3">
    <source>
        <dbReference type="Proteomes" id="UP000292082"/>
    </source>
</evidence>
<evidence type="ECO:0000256" key="1">
    <source>
        <dbReference type="SAM" id="MobiDB-lite"/>
    </source>
</evidence>
<keyword evidence="3" id="KW-1185">Reference proteome</keyword>
<evidence type="ECO:0000313" key="2">
    <source>
        <dbReference type="EMBL" id="TBU51935.1"/>
    </source>
</evidence>
<feature type="compositionally biased region" description="Polar residues" evidence="1">
    <location>
        <begin position="108"/>
        <end position="117"/>
    </location>
</feature>
<gene>
    <name evidence="2" type="ORF">BD310DRAFT_941298</name>
</gene>
<organism evidence="2 3">
    <name type="scientific">Dichomitus squalens</name>
    <dbReference type="NCBI Taxonomy" id="114155"/>
    <lineage>
        <taxon>Eukaryota</taxon>
        <taxon>Fungi</taxon>
        <taxon>Dikarya</taxon>
        <taxon>Basidiomycota</taxon>
        <taxon>Agaricomycotina</taxon>
        <taxon>Agaricomycetes</taxon>
        <taxon>Polyporales</taxon>
        <taxon>Polyporaceae</taxon>
        <taxon>Dichomitus</taxon>
    </lineage>
</organism>
<protein>
    <submittedName>
        <fullName evidence="2">Uncharacterized protein</fullName>
    </submittedName>
</protein>
<dbReference type="AlphaFoldDB" id="A0A4Q9PD11"/>
<feature type="compositionally biased region" description="Basic residues" evidence="1">
    <location>
        <begin position="66"/>
        <end position="78"/>
    </location>
</feature>
<feature type="compositionally biased region" description="Low complexity" evidence="1">
    <location>
        <begin position="7"/>
        <end position="20"/>
    </location>
</feature>
<sequence>MRARAHPTSSIPTPSSNPPNVLAPASRTRTQAVLLATVAAQGKDAIALPNRLAFLILATLAARQPRGARRSPAARHARATGPLHASRPGSRGRMIRGPQRGRDPRPVLSQTRTSQSRLAPPGRPRRTRGVCGKLLLRSS</sequence>
<dbReference type="EMBL" id="ML145276">
    <property type="protein sequence ID" value="TBU51935.1"/>
    <property type="molecule type" value="Genomic_DNA"/>
</dbReference>
<name>A0A4Q9PD11_9APHY</name>